<dbReference type="AlphaFoldDB" id="A0A660S856"/>
<evidence type="ECO:0000313" key="26">
    <source>
        <dbReference type="Proteomes" id="UP000282321"/>
    </source>
</evidence>
<dbReference type="InterPro" id="IPR018274">
    <property type="entry name" value="PEP_util_AS"/>
</dbReference>
<dbReference type="PANTHER" id="PTHR46244:SF3">
    <property type="entry name" value="PHOSPHOENOLPYRUVATE-PROTEIN PHOSPHOTRANSFERASE"/>
    <property type="match status" value="1"/>
</dbReference>
<dbReference type="Gene3D" id="1.10.274.10">
    <property type="entry name" value="PtsI, HPr-binding domain"/>
    <property type="match status" value="1"/>
</dbReference>
<dbReference type="Proteomes" id="UP000282321">
    <property type="component" value="Unassembled WGS sequence"/>
</dbReference>
<accession>A0A660S856</accession>
<dbReference type="SUPFAM" id="SSF52009">
    <property type="entry name" value="Phosphohistidine domain"/>
    <property type="match status" value="1"/>
</dbReference>
<feature type="active site" description="Proton donor" evidence="18">
    <location>
        <position position="504"/>
    </location>
</feature>
<keyword evidence="10 17" id="KW-0762">Sugar transport</keyword>
<feature type="binding site" evidence="19">
    <location>
        <position position="301"/>
    </location>
    <ligand>
        <name>phosphoenolpyruvate</name>
        <dbReference type="ChEBI" id="CHEBI:58702"/>
    </ligand>
</feature>
<evidence type="ECO:0000256" key="14">
    <source>
        <dbReference type="ARBA" id="ARBA00022777"/>
    </source>
</evidence>
<dbReference type="InterPro" id="IPR000121">
    <property type="entry name" value="PEP_util_C"/>
</dbReference>
<feature type="domain" description="PEP-utilising enzyme mobile" evidence="22">
    <location>
        <begin position="159"/>
        <end position="230"/>
    </location>
</feature>
<feature type="binding site" evidence="20">
    <location>
        <position position="457"/>
    </location>
    <ligand>
        <name>Mg(2+)</name>
        <dbReference type="ChEBI" id="CHEBI:18420"/>
    </ligand>
</feature>
<evidence type="ECO:0000256" key="17">
    <source>
        <dbReference type="PIRNR" id="PIRNR000732"/>
    </source>
</evidence>
<dbReference type="PRINTS" id="PR01736">
    <property type="entry name" value="PHPHTRNFRASE"/>
</dbReference>
<dbReference type="InterPro" id="IPR023151">
    <property type="entry name" value="PEP_util_CS"/>
</dbReference>
<evidence type="ECO:0000256" key="12">
    <source>
        <dbReference type="ARBA" id="ARBA00022683"/>
    </source>
</evidence>
<gene>
    <name evidence="25" type="primary">ptsP</name>
    <name evidence="25" type="ORF">DRP44_04265</name>
</gene>
<keyword evidence="12 17" id="KW-0598">Phosphotransferase system</keyword>
<feature type="binding site" evidence="19">
    <location>
        <position position="467"/>
    </location>
    <ligand>
        <name>phosphoenolpyruvate</name>
        <dbReference type="ChEBI" id="CHEBI:58702"/>
    </ligand>
</feature>
<dbReference type="Pfam" id="PF00391">
    <property type="entry name" value="PEP-utilizers"/>
    <property type="match status" value="1"/>
</dbReference>
<dbReference type="Pfam" id="PF05524">
    <property type="entry name" value="PEP-utilisers_N"/>
    <property type="match status" value="1"/>
</dbReference>
<feature type="binding site" evidence="19">
    <location>
        <begin position="456"/>
        <end position="457"/>
    </location>
    <ligand>
        <name>phosphoenolpyruvate</name>
        <dbReference type="ChEBI" id="CHEBI:58702"/>
    </ligand>
</feature>
<protein>
    <recommendedName>
        <fullName evidence="7 17">Phosphoenolpyruvate-protein phosphotransferase</fullName>
        <ecNumber evidence="6 17">2.7.3.9</ecNumber>
    </recommendedName>
    <alternativeName>
        <fullName evidence="16 17">Phosphotransferase system, enzyme I</fullName>
    </alternativeName>
</protein>
<evidence type="ECO:0000256" key="15">
    <source>
        <dbReference type="ARBA" id="ARBA00022842"/>
    </source>
</evidence>
<evidence type="ECO:0000256" key="3">
    <source>
        <dbReference type="ARBA" id="ARBA00002728"/>
    </source>
</evidence>
<evidence type="ECO:0000256" key="11">
    <source>
        <dbReference type="ARBA" id="ARBA00022679"/>
    </source>
</evidence>
<evidence type="ECO:0000256" key="4">
    <source>
        <dbReference type="ARBA" id="ARBA00004496"/>
    </source>
</evidence>
<evidence type="ECO:0000256" key="21">
    <source>
        <dbReference type="SAM" id="Coils"/>
    </source>
</evidence>
<dbReference type="InterPro" id="IPR008279">
    <property type="entry name" value="PEP-util_enz_mobile_dom"/>
</dbReference>
<keyword evidence="8 17" id="KW-0813">Transport</keyword>
<dbReference type="Gene3D" id="3.20.20.60">
    <property type="entry name" value="Phosphoenolpyruvate-binding domains"/>
    <property type="match status" value="1"/>
</dbReference>
<comment type="similarity">
    <text evidence="5 17">Belongs to the PEP-utilizing enzyme family.</text>
</comment>
<dbReference type="InterPro" id="IPR036618">
    <property type="entry name" value="PtsI_HPr-bd_sf"/>
</dbReference>
<sequence>MKNRDMILRGIPISPGVSIGKLFVFNRYKLPSKINRSKLNVDKEMLKLQKAFDEAKNELEKIRKHIGDMLGSDYSAILDAQLLFLDDEELHKAIYKQIKENKMTAEMAFRSVLKQYLTDIEKQTTSNYLRERAMDFKDVGMRVVDKLGGILTSNIKDAKGKIVVANDLSPTELLNLSQESIAGIILASGGKTSHTVIVARALEIPMVIQVKEIIDKSQMDMNAIIDGKGGIVVLNPSEKTKRQFEKKKKEYLDELNDLKGISDLEAVTVDGAKLDLVANIEIPLEVNIALHNGARGIGLYRTEFLYLEKGFPPTIEEMYRDYSNVAKKMAPYSVIIRTIDLGADKLLNDIYYGKEDNPFLGWRGIRICLEKELIFKEQITAILKASLDGEVKIMLPMVSTVEEVIRAKEIIAEVKASMNYPKDRYVDLGIMIEVPSAALMSDKLAQMVDFFSIGSNDLTQYTLAVDRGNHKVTYLYDPLHPSVLKLIKMTIENAHKNDIWVGVCGEMAGDPYAIPILIGLGVDELSMSPISIPVAKKIIRNLSMSEAKIVANKSLNHQNGKEIREDINKEIEEKFVSLKGVFNLGRIEHDNI</sequence>
<reference evidence="25 26" key="1">
    <citation type="submission" date="2018-06" db="EMBL/GenBank/DDBJ databases">
        <title>Extensive metabolic versatility and redundancy in microbially diverse, dynamic hydrothermal sediments.</title>
        <authorList>
            <person name="Dombrowski N."/>
            <person name="Teske A."/>
            <person name="Baker B.J."/>
        </authorList>
    </citation>
    <scope>NUCLEOTIDE SEQUENCE [LARGE SCALE GENOMIC DNA]</scope>
    <source>
        <strain evidence="25">B35_G9</strain>
    </source>
</reference>
<feature type="binding site" evidence="20">
    <location>
        <position position="433"/>
    </location>
    <ligand>
        <name>Mg(2+)</name>
        <dbReference type="ChEBI" id="CHEBI:18420"/>
    </ligand>
</feature>
<comment type="subcellular location">
    <subcellularLocation>
        <location evidence="4 17">Cytoplasm</location>
    </subcellularLocation>
</comment>
<dbReference type="InterPro" id="IPR036637">
    <property type="entry name" value="Phosphohistidine_dom_sf"/>
</dbReference>
<feature type="coiled-coil region" evidence="21">
    <location>
        <begin position="38"/>
        <end position="65"/>
    </location>
</feature>
<evidence type="ECO:0000256" key="9">
    <source>
        <dbReference type="ARBA" id="ARBA00022490"/>
    </source>
</evidence>
<dbReference type="InterPro" id="IPR050499">
    <property type="entry name" value="PEP-utilizing_PTS_enzyme"/>
</dbReference>
<dbReference type="InterPro" id="IPR008731">
    <property type="entry name" value="PTS_EIN"/>
</dbReference>
<evidence type="ECO:0000256" key="2">
    <source>
        <dbReference type="ARBA" id="ARBA00001946"/>
    </source>
</evidence>
<dbReference type="PROSITE" id="PS00370">
    <property type="entry name" value="PEP_ENZYMES_PHOS_SITE"/>
    <property type="match status" value="1"/>
</dbReference>
<dbReference type="Gene3D" id="3.50.30.10">
    <property type="entry name" value="Phosphohistidine domain"/>
    <property type="match status" value="1"/>
</dbReference>
<keyword evidence="15 17" id="KW-0460">Magnesium</keyword>
<evidence type="ECO:0000256" key="5">
    <source>
        <dbReference type="ARBA" id="ARBA00007837"/>
    </source>
</evidence>
<evidence type="ECO:0000259" key="22">
    <source>
        <dbReference type="Pfam" id="PF00391"/>
    </source>
</evidence>
<evidence type="ECO:0000256" key="6">
    <source>
        <dbReference type="ARBA" id="ARBA00012232"/>
    </source>
</evidence>
<feature type="active site" description="Tele-phosphohistidine intermediate" evidence="18">
    <location>
        <position position="194"/>
    </location>
</feature>
<dbReference type="PROSITE" id="PS00742">
    <property type="entry name" value="PEP_ENZYMES_2"/>
    <property type="match status" value="1"/>
</dbReference>
<dbReference type="NCBIfam" id="TIGR01417">
    <property type="entry name" value="PTS_I_fam"/>
    <property type="match status" value="1"/>
</dbReference>
<evidence type="ECO:0000313" key="25">
    <source>
        <dbReference type="EMBL" id="RKX66393.1"/>
    </source>
</evidence>
<keyword evidence="13 17" id="KW-0479">Metal-binding</keyword>
<feature type="domain" description="Phosphotransferase system enzyme I N-terminal" evidence="24">
    <location>
        <begin position="9"/>
        <end position="132"/>
    </location>
</feature>
<evidence type="ECO:0000256" key="7">
    <source>
        <dbReference type="ARBA" id="ARBA00016544"/>
    </source>
</evidence>
<proteinExistence type="inferred from homology"/>
<dbReference type="Pfam" id="PF02896">
    <property type="entry name" value="PEP-utilizers_C"/>
    <property type="match status" value="1"/>
</dbReference>
<dbReference type="GO" id="GO:0009401">
    <property type="term" value="P:phosphoenolpyruvate-dependent sugar phosphotransferase system"/>
    <property type="evidence" value="ECO:0007669"/>
    <property type="project" value="UniProtKB-KW"/>
</dbReference>
<dbReference type="GO" id="GO:0005737">
    <property type="term" value="C:cytoplasm"/>
    <property type="evidence" value="ECO:0007669"/>
    <property type="project" value="UniProtKB-SubCell"/>
</dbReference>
<dbReference type="PIRSF" id="PIRSF000732">
    <property type="entry name" value="PTS_enzyme_I"/>
    <property type="match status" value="1"/>
</dbReference>
<evidence type="ECO:0000259" key="24">
    <source>
        <dbReference type="Pfam" id="PF05524"/>
    </source>
</evidence>
<comment type="function">
    <text evidence="3 17">General (non sugar-specific) component of the phosphoenolpyruvate-dependent sugar phosphotransferase system (sugar PTS). This major carbohydrate active-transport system catalyzes the phosphorylation of incoming sugar substrates concomitantly with their translocation across the cell membrane. Enzyme I transfers the phosphoryl group from phosphoenolpyruvate (PEP) to the phosphoryl carrier protein (HPr).</text>
</comment>
<dbReference type="GO" id="GO:0046872">
    <property type="term" value="F:metal ion binding"/>
    <property type="evidence" value="ECO:0007669"/>
    <property type="project" value="UniProtKB-KW"/>
</dbReference>
<keyword evidence="9 17" id="KW-0963">Cytoplasm</keyword>
<dbReference type="InterPro" id="IPR024692">
    <property type="entry name" value="PTS_EI"/>
</dbReference>
<keyword evidence="11 17" id="KW-0808">Transferase</keyword>
<dbReference type="InterPro" id="IPR040442">
    <property type="entry name" value="Pyrv_kinase-like_dom_sf"/>
</dbReference>
<comment type="caution">
    <text evidence="25">The sequence shown here is derived from an EMBL/GenBank/DDBJ whole genome shotgun (WGS) entry which is preliminary data.</text>
</comment>
<dbReference type="InterPro" id="IPR006318">
    <property type="entry name" value="PTS_EI-like"/>
</dbReference>
<comment type="cofactor">
    <cofactor evidence="2 17 20">
        <name>Mg(2+)</name>
        <dbReference type="ChEBI" id="CHEBI:18420"/>
    </cofactor>
</comment>
<dbReference type="InterPro" id="IPR015813">
    <property type="entry name" value="Pyrv/PenolPyrv_kinase-like_dom"/>
</dbReference>
<dbReference type="SUPFAM" id="SSF47831">
    <property type="entry name" value="Enzyme I of the PEP:sugar phosphotransferase system HPr-binding (sub)domain"/>
    <property type="match status" value="1"/>
</dbReference>
<feature type="domain" description="PEP-utilising enzyme C-terminal" evidence="23">
    <location>
        <begin position="261"/>
        <end position="542"/>
    </location>
</feature>
<name>A0A660S856_UNCT6</name>
<evidence type="ECO:0000259" key="23">
    <source>
        <dbReference type="Pfam" id="PF02896"/>
    </source>
</evidence>
<evidence type="ECO:0000256" key="13">
    <source>
        <dbReference type="ARBA" id="ARBA00022723"/>
    </source>
</evidence>
<dbReference type="EC" id="2.7.3.9" evidence="6 17"/>
<evidence type="ECO:0000256" key="16">
    <source>
        <dbReference type="ARBA" id="ARBA00033235"/>
    </source>
</evidence>
<dbReference type="GO" id="GO:0016301">
    <property type="term" value="F:kinase activity"/>
    <property type="evidence" value="ECO:0007669"/>
    <property type="project" value="UniProtKB-KW"/>
</dbReference>
<dbReference type="PANTHER" id="PTHR46244">
    <property type="entry name" value="PHOSPHOENOLPYRUVATE-PROTEIN PHOSPHOTRANSFERASE"/>
    <property type="match status" value="1"/>
</dbReference>
<feature type="binding site" evidence="19">
    <location>
        <position position="337"/>
    </location>
    <ligand>
        <name>phosphoenolpyruvate</name>
        <dbReference type="ChEBI" id="CHEBI:58702"/>
    </ligand>
</feature>
<evidence type="ECO:0000256" key="8">
    <source>
        <dbReference type="ARBA" id="ARBA00022448"/>
    </source>
</evidence>
<evidence type="ECO:0000256" key="19">
    <source>
        <dbReference type="PIRSR" id="PIRSR000732-2"/>
    </source>
</evidence>
<evidence type="ECO:0000256" key="10">
    <source>
        <dbReference type="ARBA" id="ARBA00022597"/>
    </source>
</evidence>
<dbReference type="SUPFAM" id="SSF51621">
    <property type="entry name" value="Phosphoenolpyruvate/pyruvate domain"/>
    <property type="match status" value="1"/>
</dbReference>
<keyword evidence="21" id="KW-0175">Coiled coil</keyword>
<dbReference type="GO" id="GO:0008965">
    <property type="term" value="F:phosphoenolpyruvate-protein phosphotransferase activity"/>
    <property type="evidence" value="ECO:0007669"/>
    <property type="project" value="UniProtKB-EC"/>
</dbReference>
<dbReference type="EMBL" id="QNBC01000045">
    <property type="protein sequence ID" value="RKX66393.1"/>
    <property type="molecule type" value="Genomic_DNA"/>
</dbReference>
<evidence type="ECO:0000256" key="1">
    <source>
        <dbReference type="ARBA" id="ARBA00000683"/>
    </source>
</evidence>
<comment type="catalytic activity">
    <reaction evidence="1 17">
        <text>L-histidyl-[protein] + phosphoenolpyruvate = N(pros)-phospho-L-histidyl-[protein] + pyruvate</text>
        <dbReference type="Rhea" id="RHEA:23880"/>
        <dbReference type="Rhea" id="RHEA-COMP:9745"/>
        <dbReference type="Rhea" id="RHEA-COMP:9746"/>
        <dbReference type="ChEBI" id="CHEBI:15361"/>
        <dbReference type="ChEBI" id="CHEBI:29979"/>
        <dbReference type="ChEBI" id="CHEBI:58702"/>
        <dbReference type="ChEBI" id="CHEBI:64837"/>
        <dbReference type="EC" id="2.7.3.9"/>
    </reaction>
</comment>
<keyword evidence="14 17" id="KW-0418">Kinase</keyword>
<evidence type="ECO:0000256" key="18">
    <source>
        <dbReference type="PIRSR" id="PIRSR000732-1"/>
    </source>
</evidence>
<keyword evidence="25" id="KW-0670">Pyruvate</keyword>
<evidence type="ECO:0000256" key="20">
    <source>
        <dbReference type="PIRSR" id="PIRSR000732-3"/>
    </source>
</evidence>
<organism evidence="25 26">
    <name type="scientific">candidate division TA06 bacterium</name>
    <dbReference type="NCBI Taxonomy" id="2250710"/>
    <lineage>
        <taxon>Bacteria</taxon>
        <taxon>Bacteria division TA06</taxon>
    </lineage>
</organism>